<accession>A0A1K2IRD3</accession>
<evidence type="ECO:0000313" key="2">
    <source>
        <dbReference type="Proteomes" id="UP000182544"/>
    </source>
</evidence>
<dbReference type="RefSeq" id="WP_072403666.1">
    <property type="nucleotide sequence ID" value="NZ_FPKV01000006.1"/>
</dbReference>
<gene>
    <name evidence="1" type="ORF">SAMN05428642_10624</name>
</gene>
<dbReference type="Proteomes" id="UP000182544">
    <property type="component" value="Unassembled WGS sequence"/>
</dbReference>
<sequence length="141" mass="16731">MKRYSIFALFFLFLLFINCENVIDCIINVRPELHDVKLKVGYSDKYYFDKITAEVKNEPNDNSYDYYFDVYGDVPNGIEIIYDYRDVILEGIPTEKGRFTFTVYLDVDPYVDYYYDDYGDVIYDDSLCTDSTSKNYTLVIK</sequence>
<keyword evidence="2" id="KW-1185">Reference proteome</keyword>
<dbReference type="EMBL" id="FPKV01000006">
    <property type="protein sequence ID" value="SFZ94997.1"/>
    <property type="molecule type" value="Genomic_DNA"/>
</dbReference>
<reference evidence="1 2" key="1">
    <citation type="submission" date="2016-10" db="EMBL/GenBank/DDBJ databases">
        <authorList>
            <person name="de Groot N.N."/>
        </authorList>
    </citation>
    <scope>NUCLEOTIDE SEQUENCE [LARGE SCALE GENOMIC DNA]</scope>
    <source>
        <strain evidence="1 2">DSM 18180</strain>
    </source>
</reference>
<organism evidence="1 2">
    <name type="scientific">Flaviramulus basaltis</name>
    <dbReference type="NCBI Taxonomy" id="369401"/>
    <lineage>
        <taxon>Bacteria</taxon>
        <taxon>Pseudomonadati</taxon>
        <taxon>Bacteroidota</taxon>
        <taxon>Flavobacteriia</taxon>
        <taxon>Flavobacteriales</taxon>
        <taxon>Flavobacteriaceae</taxon>
        <taxon>Flaviramulus</taxon>
    </lineage>
</organism>
<dbReference type="AlphaFoldDB" id="A0A1K2IRD3"/>
<protein>
    <submittedName>
        <fullName evidence="1">Uncharacterized protein</fullName>
    </submittedName>
</protein>
<dbReference type="OrthoDB" id="1435237at2"/>
<name>A0A1K2IRD3_9FLAO</name>
<evidence type="ECO:0000313" key="1">
    <source>
        <dbReference type="EMBL" id="SFZ94997.1"/>
    </source>
</evidence>
<proteinExistence type="predicted"/>